<name>A0AAD5BLF0_AMBAR</name>
<sequence>MLRGCCNTVKFENKIKAESLEGVGIVLGKSRRLRCKVMLQVADLSDDATKENIEDGLKLNEKAQERPMIISCFQPDVALIMKKLRHKYPIA</sequence>
<gene>
    <name evidence="1" type="ORF">M8C21_025466</name>
</gene>
<protein>
    <submittedName>
        <fullName evidence="1">Uncharacterized protein</fullName>
    </submittedName>
</protein>
<dbReference type="AlphaFoldDB" id="A0AAD5BLF0"/>
<accession>A0AAD5BLF0</accession>
<dbReference type="EMBL" id="JAMZMK010011936">
    <property type="protein sequence ID" value="KAI7725461.1"/>
    <property type="molecule type" value="Genomic_DNA"/>
</dbReference>
<comment type="caution">
    <text evidence="1">The sequence shown here is derived from an EMBL/GenBank/DDBJ whole genome shotgun (WGS) entry which is preliminary data.</text>
</comment>
<dbReference type="Proteomes" id="UP001206925">
    <property type="component" value="Unassembled WGS sequence"/>
</dbReference>
<organism evidence="1 2">
    <name type="scientific">Ambrosia artemisiifolia</name>
    <name type="common">Common ragweed</name>
    <dbReference type="NCBI Taxonomy" id="4212"/>
    <lineage>
        <taxon>Eukaryota</taxon>
        <taxon>Viridiplantae</taxon>
        <taxon>Streptophyta</taxon>
        <taxon>Embryophyta</taxon>
        <taxon>Tracheophyta</taxon>
        <taxon>Spermatophyta</taxon>
        <taxon>Magnoliopsida</taxon>
        <taxon>eudicotyledons</taxon>
        <taxon>Gunneridae</taxon>
        <taxon>Pentapetalae</taxon>
        <taxon>asterids</taxon>
        <taxon>campanulids</taxon>
        <taxon>Asterales</taxon>
        <taxon>Asteraceae</taxon>
        <taxon>Asteroideae</taxon>
        <taxon>Heliantheae alliance</taxon>
        <taxon>Heliantheae</taxon>
        <taxon>Ambrosia</taxon>
    </lineage>
</organism>
<reference evidence="1" key="1">
    <citation type="submission" date="2022-06" db="EMBL/GenBank/DDBJ databases">
        <title>Uncovering the hologenomic basis of an extraordinary plant invasion.</title>
        <authorList>
            <person name="Bieker V.C."/>
            <person name="Martin M.D."/>
            <person name="Gilbert T."/>
            <person name="Hodgins K."/>
            <person name="Battlay P."/>
            <person name="Petersen B."/>
            <person name="Wilson J."/>
        </authorList>
    </citation>
    <scope>NUCLEOTIDE SEQUENCE</scope>
    <source>
        <strain evidence="1">AA19_3_7</strain>
        <tissue evidence="1">Leaf</tissue>
    </source>
</reference>
<evidence type="ECO:0000313" key="1">
    <source>
        <dbReference type="EMBL" id="KAI7725461.1"/>
    </source>
</evidence>
<proteinExistence type="predicted"/>
<keyword evidence="2" id="KW-1185">Reference proteome</keyword>
<evidence type="ECO:0000313" key="2">
    <source>
        <dbReference type="Proteomes" id="UP001206925"/>
    </source>
</evidence>